<sequence length="682" mass="76146">MRNKKSRHKLVALNFLSNISLDGRYEHKPDGISYHSSVPCVFSRGRGDVRNYRDNSDYEQQVNDTSNEIREKSAPITLSGLSERTLSSVTCAQNYALYNSFVDVRLQTNRSETFPKVCISHTSTPFITNVHLSDKKLGNVADKVCVDKLLNTTDSSNKSTGILPKTNFKITSSHGSGNASLEDIKTSCKINQKSVQNASSISDKRIALSSLGTSGTPVTLFSILPYHRKTTGVHFRSGRRPHKLPSGVEQFQSPANAVRLSQISTFTGVAHVRDPTTQSNFIHNVSSLSSFRPVNGETISYAHLIQSNCQLSKNSVKVPHLTDAELMSHIQPNADFKSNFDLLAHFNEASVVSNSIHSRRSCLNNYAVIPSHSTYWHRPVKSFIRQRNPSSGSINRNSSGNNLFLLPSIALSYPDPLISYNPLLLDDPELLVATGKRVLKLPNYLTSVLGYVRPNERKREVNRQFHERFPFLQITLTKLRSIKLVLVRITQRLSLDLWIVAHAHVLFEKLILKLFLTKLNRRLCASASLLISAKLNDVKGSQLSSLLQDLEQAFRISRRDLINTELDVALGLEFSLIPPEYEILPHYQRLYKSLHLTLPLLPVMVTANSTVGGNSVVAPTIMSCKTRNSNISNSNNSNCTEVVENQSCDRISVYAAASNIYANHLNRSITHSSLNRCKLIEI</sequence>
<dbReference type="EMBL" id="SKCS01000051">
    <property type="protein sequence ID" value="TNN19366.1"/>
    <property type="molecule type" value="Genomic_DNA"/>
</dbReference>
<dbReference type="EMBL" id="SKCS01000051">
    <property type="protein sequence ID" value="TNN19365.1"/>
    <property type="molecule type" value="Genomic_DNA"/>
</dbReference>
<dbReference type="STRING" id="6182.A0A4Z2DSI8"/>
<dbReference type="PANTHER" id="PTHR22896">
    <property type="entry name" value="CDK5 AND ABL1 ENZYME SUBSTRATE 1"/>
    <property type="match status" value="1"/>
</dbReference>
<reference evidence="1 2" key="1">
    <citation type="submission" date="2019-03" db="EMBL/GenBank/DDBJ databases">
        <title>An improved genome assembly of the fluke Schistosoma japonicum.</title>
        <authorList>
            <person name="Hu W."/>
            <person name="Luo F."/>
            <person name="Yin M."/>
            <person name="Mo X."/>
            <person name="Sun C."/>
            <person name="Wu Q."/>
            <person name="Zhu B."/>
            <person name="Xiang M."/>
            <person name="Wang J."/>
            <person name="Wang Y."/>
            <person name="Zhang T."/>
            <person name="Xu B."/>
            <person name="Zheng H."/>
            <person name="Feng Z."/>
        </authorList>
    </citation>
    <scope>NUCLEOTIDE SEQUENCE [LARGE SCALE GENOMIC DNA]</scope>
    <source>
        <strain evidence="1">HuSjv2</strain>
        <tissue evidence="1">Worms</tissue>
    </source>
</reference>
<dbReference type="CDD" id="cd20556">
    <property type="entry name" value="CYCLIN_CABLES"/>
    <property type="match status" value="1"/>
</dbReference>
<dbReference type="Proteomes" id="UP000311919">
    <property type="component" value="Unassembled WGS sequence"/>
</dbReference>
<dbReference type="InterPro" id="IPR036915">
    <property type="entry name" value="Cyclin-like_sf"/>
</dbReference>
<dbReference type="PANTHER" id="PTHR22896:SF0">
    <property type="entry name" value="CYCLIN N-TERMINAL DOMAIN-CONTAINING PROTEIN"/>
    <property type="match status" value="1"/>
</dbReference>
<dbReference type="EMBL" id="SKCS01000051">
    <property type="protein sequence ID" value="TNN19367.1"/>
    <property type="molecule type" value="Genomic_DNA"/>
</dbReference>
<comment type="caution">
    <text evidence="1">The sequence shown here is derived from an EMBL/GenBank/DDBJ whole genome shotgun (WGS) entry which is preliminary data.</text>
</comment>
<evidence type="ECO:0000313" key="2">
    <source>
        <dbReference type="Proteomes" id="UP000311919"/>
    </source>
</evidence>
<dbReference type="OrthoDB" id="5353095at2759"/>
<proteinExistence type="predicted"/>
<dbReference type="SUPFAM" id="SSF47954">
    <property type="entry name" value="Cyclin-like"/>
    <property type="match status" value="1"/>
</dbReference>
<dbReference type="GO" id="GO:0051726">
    <property type="term" value="P:regulation of cell cycle"/>
    <property type="evidence" value="ECO:0007669"/>
    <property type="project" value="InterPro"/>
</dbReference>
<name>A0A4Z2DSI8_SCHJA</name>
<keyword evidence="2" id="KW-1185">Reference proteome</keyword>
<evidence type="ECO:0000313" key="1">
    <source>
        <dbReference type="EMBL" id="TNN19367.1"/>
    </source>
</evidence>
<dbReference type="AlphaFoldDB" id="A0A4Z2DSI8"/>
<gene>
    <name evidence="1" type="ORF">EWB00_009083</name>
</gene>
<organism evidence="1 2">
    <name type="scientific">Schistosoma japonicum</name>
    <name type="common">Blood fluke</name>
    <dbReference type="NCBI Taxonomy" id="6182"/>
    <lineage>
        <taxon>Eukaryota</taxon>
        <taxon>Metazoa</taxon>
        <taxon>Spiralia</taxon>
        <taxon>Lophotrochozoa</taxon>
        <taxon>Platyhelminthes</taxon>
        <taxon>Trematoda</taxon>
        <taxon>Digenea</taxon>
        <taxon>Strigeidida</taxon>
        <taxon>Schistosomatoidea</taxon>
        <taxon>Schistosomatidae</taxon>
        <taxon>Schistosoma</taxon>
    </lineage>
</organism>
<protein>
    <submittedName>
        <fullName evidence="1">CDK5 and ABL1 enzyme substrate 2</fullName>
    </submittedName>
</protein>
<dbReference type="InterPro" id="IPR012388">
    <property type="entry name" value="CABLES1/2"/>
</dbReference>
<accession>A0A4Z2DSI8</accession>